<organism evidence="2 3">
    <name type="scientific">Microbotryum silenes-dioicae</name>
    <dbReference type="NCBI Taxonomy" id="796604"/>
    <lineage>
        <taxon>Eukaryota</taxon>
        <taxon>Fungi</taxon>
        <taxon>Dikarya</taxon>
        <taxon>Basidiomycota</taxon>
        <taxon>Pucciniomycotina</taxon>
        <taxon>Microbotryomycetes</taxon>
        <taxon>Microbotryales</taxon>
        <taxon>Microbotryaceae</taxon>
        <taxon>Microbotryum</taxon>
    </lineage>
</organism>
<protein>
    <submittedName>
        <fullName evidence="2">BQ5605_C040g11882 protein</fullName>
    </submittedName>
</protein>
<evidence type="ECO:0000256" key="1">
    <source>
        <dbReference type="SAM" id="MobiDB-lite"/>
    </source>
</evidence>
<keyword evidence="3" id="KW-1185">Reference proteome</keyword>
<dbReference type="AlphaFoldDB" id="A0A2X0PQ78"/>
<proteinExistence type="predicted"/>
<evidence type="ECO:0000313" key="3">
    <source>
        <dbReference type="Proteomes" id="UP000249464"/>
    </source>
</evidence>
<sequence length="242" mass="28678">MGIPLQVLLDKHDRSMPATISDYHRFLYEYRHGYDAVHYPESETIWQAVSEATWIELEAYLDAFVQHFKERMDDVRRNWSYNIFSAEVRDKWKDLRRSHYVDDPLVYQIEDWTGYCIHANRKWYIEWYNKKYRKVRPALHMSDNLLVKLLPYGGLRSWADPRTNWFRSSGSILNTFHPGHLSNDEIRHLRRKGVHFGLDPAIGFKKIVETRAEPSTEPAVTTKAEDDLSKSGQQHARALSRL</sequence>
<evidence type="ECO:0000313" key="2">
    <source>
        <dbReference type="EMBL" id="SGZ32502.1"/>
    </source>
</evidence>
<gene>
    <name evidence="2" type="primary">BQ5605_C040g11882</name>
    <name evidence="2" type="ORF">BQ5605_C040G11882</name>
</gene>
<accession>A0A2X0PQ78</accession>
<name>A0A2X0PQ78_9BASI</name>
<reference evidence="2 3" key="1">
    <citation type="submission" date="2016-11" db="EMBL/GenBank/DDBJ databases">
        <authorList>
            <person name="Jaros S."/>
            <person name="Januszkiewicz K."/>
            <person name="Wedrychowicz H."/>
        </authorList>
    </citation>
    <scope>NUCLEOTIDE SEQUENCE [LARGE SCALE GENOMIC DNA]</scope>
</reference>
<dbReference type="Proteomes" id="UP000249464">
    <property type="component" value="Unassembled WGS sequence"/>
</dbReference>
<dbReference type="EMBL" id="FQNC01000118">
    <property type="protein sequence ID" value="SGZ32502.1"/>
    <property type="molecule type" value="Genomic_DNA"/>
</dbReference>
<feature type="region of interest" description="Disordered" evidence="1">
    <location>
        <begin position="213"/>
        <end position="242"/>
    </location>
</feature>